<sequence>MLFGPTNWRTCQRLTDHFWQRWLKEYLRILVPRQARGDPTYFAPAKGDVVLIVNPSSPRYSWSLGKIEKTYLPGSWQSSPCDGRQDDWRRSAASYFEDLRAGVIRSGGCSVS</sequence>
<dbReference type="AlphaFoldDB" id="A0A4C1XG07"/>
<dbReference type="PANTHER" id="PTHR47331">
    <property type="entry name" value="PHD-TYPE DOMAIN-CONTAINING PROTEIN"/>
    <property type="match status" value="1"/>
</dbReference>
<protein>
    <recommendedName>
        <fullName evidence="1">DUF5641 domain-containing protein</fullName>
    </recommendedName>
</protein>
<reference evidence="2 3" key="1">
    <citation type="journal article" date="2019" name="Commun. Biol.">
        <title>The bagworm genome reveals a unique fibroin gene that provides high tensile strength.</title>
        <authorList>
            <person name="Kono N."/>
            <person name="Nakamura H."/>
            <person name="Ohtoshi R."/>
            <person name="Tomita M."/>
            <person name="Numata K."/>
            <person name="Arakawa K."/>
        </authorList>
    </citation>
    <scope>NUCLEOTIDE SEQUENCE [LARGE SCALE GENOMIC DNA]</scope>
</reference>
<dbReference type="Pfam" id="PF18701">
    <property type="entry name" value="DUF5641"/>
    <property type="match status" value="1"/>
</dbReference>
<gene>
    <name evidence="2" type="ORF">EVAR_42102_1</name>
</gene>
<evidence type="ECO:0000313" key="2">
    <source>
        <dbReference type="EMBL" id="GBP62358.1"/>
    </source>
</evidence>
<dbReference type="InterPro" id="IPR040676">
    <property type="entry name" value="DUF5641"/>
</dbReference>
<proteinExistence type="predicted"/>
<name>A0A4C1XG07_EUMVA</name>
<dbReference type="PANTHER" id="PTHR47331:SF1">
    <property type="entry name" value="GAG-LIKE PROTEIN"/>
    <property type="match status" value="1"/>
</dbReference>
<feature type="domain" description="DUF5641" evidence="1">
    <location>
        <begin position="7"/>
        <end position="71"/>
    </location>
</feature>
<comment type="caution">
    <text evidence="2">The sequence shown here is derived from an EMBL/GenBank/DDBJ whole genome shotgun (WGS) entry which is preliminary data.</text>
</comment>
<evidence type="ECO:0000313" key="3">
    <source>
        <dbReference type="Proteomes" id="UP000299102"/>
    </source>
</evidence>
<dbReference type="EMBL" id="BGZK01000839">
    <property type="protein sequence ID" value="GBP62358.1"/>
    <property type="molecule type" value="Genomic_DNA"/>
</dbReference>
<organism evidence="2 3">
    <name type="scientific">Eumeta variegata</name>
    <name type="common">Bagworm moth</name>
    <name type="synonym">Eumeta japonica</name>
    <dbReference type="NCBI Taxonomy" id="151549"/>
    <lineage>
        <taxon>Eukaryota</taxon>
        <taxon>Metazoa</taxon>
        <taxon>Ecdysozoa</taxon>
        <taxon>Arthropoda</taxon>
        <taxon>Hexapoda</taxon>
        <taxon>Insecta</taxon>
        <taxon>Pterygota</taxon>
        <taxon>Neoptera</taxon>
        <taxon>Endopterygota</taxon>
        <taxon>Lepidoptera</taxon>
        <taxon>Glossata</taxon>
        <taxon>Ditrysia</taxon>
        <taxon>Tineoidea</taxon>
        <taxon>Psychidae</taxon>
        <taxon>Oiketicinae</taxon>
        <taxon>Eumeta</taxon>
    </lineage>
</organism>
<dbReference type="OrthoDB" id="10049357at2759"/>
<keyword evidence="3" id="KW-1185">Reference proteome</keyword>
<accession>A0A4C1XG07</accession>
<evidence type="ECO:0000259" key="1">
    <source>
        <dbReference type="Pfam" id="PF18701"/>
    </source>
</evidence>
<dbReference type="Proteomes" id="UP000299102">
    <property type="component" value="Unassembled WGS sequence"/>
</dbReference>